<organism evidence="7 8">
    <name type="scientific">Salipaludibacillus keqinensis</name>
    <dbReference type="NCBI Taxonomy" id="2045207"/>
    <lineage>
        <taxon>Bacteria</taxon>
        <taxon>Bacillati</taxon>
        <taxon>Bacillota</taxon>
        <taxon>Bacilli</taxon>
        <taxon>Bacillales</taxon>
        <taxon>Bacillaceae</taxon>
    </lineage>
</organism>
<dbReference type="InterPro" id="IPR000064">
    <property type="entry name" value="NLP_P60_dom"/>
</dbReference>
<proteinExistence type="inferred from homology"/>
<keyword evidence="3 7" id="KW-0378">Hydrolase</keyword>
<dbReference type="PANTHER" id="PTHR47053:SF1">
    <property type="entry name" value="MUREIN DD-ENDOPEPTIDASE MEPH-RELATED"/>
    <property type="match status" value="1"/>
</dbReference>
<dbReference type="AlphaFoldDB" id="A0A323TFH9"/>
<dbReference type="SUPFAM" id="SSF54001">
    <property type="entry name" value="Cysteine proteinases"/>
    <property type="match status" value="3"/>
</dbReference>
<dbReference type="PANTHER" id="PTHR47053">
    <property type="entry name" value="MUREIN DD-ENDOPEPTIDASE MEPH-RELATED"/>
    <property type="match status" value="1"/>
</dbReference>
<gene>
    <name evidence="7" type="ORF">CR194_13745</name>
</gene>
<feature type="domain" description="NlpC/P60" evidence="6">
    <location>
        <begin position="197"/>
        <end position="327"/>
    </location>
</feature>
<dbReference type="InterPro" id="IPR051202">
    <property type="entry name" value="Peptidase_C40"/>
</dbReference>
<dbReference type="RefSeq" id="WP_110610262.1">
    <property type="nucleotide sequence ID" value="NZ_PDOD01000003.1"/>
</dbReference>
<dbReference type="GO" id="GO:0006508">
    <property type="term" value="P:proteolysis"/>
    <property type="evidence" value="ECO:0007669"/>
    <property type="project" value="UniProtKB-KW"/>
</dbReference>
<dbReference type="Pfam" id="PF00877">
    <property type="entry name" value="NLPC_P60"/>
    <property type="match status" value="3"/>
</dbReference>
<evidence type="ECO:0000313" key="7">
    <source>
        <dbReference type="EMBL" id="PYZ92714.1"/>
    </source>
</evidence>
<comment type="similarity">
    <text evidence="1">Belongs to the peptidase C40 family.</text>
</comment>
<evidence type="ECO:0000256" key="3">
    <source>
        <dbReference type="ARBA" id="ARBA00022801"/>
    </source>
</evidence>
<feature type="transmembrane region" description="Helical" evidence="5">
    <location>
        <begin position="9"/>
        <end position="28"/>
    </location>
</feature>
<dbReference type="EMBL" id="PDOD01000003">
    <property type="protein sequence ID" value="PYZ92714.1"/>
    <property type="molecule type" value="Genomic_DNA"/>
</dbReference>
<name>A0A323TFH9_9BACI</name>
<keyword evidence="8" id="KW-1185">Reference proteome</keyword>
<evidence type="ECO:0000256" key="5">
    <source>
        <dbReference type="SAM" id="Phobius"/>
    </source>
</evidence>
<evidence type="ECO:0000313" key="8">
    <source>
        <dbReference type="Proteomes" id="UP000248214"/>
    </source>
</evidence>
<keyword evidence="5" id="KW-1133">Transmembrane helix</keyword>
<comment type="caution">
    <text evidence="7">The sequence shown here is derived from an EMBL/GenBank/DDBJ whole genome shotgun (WGS) entry which is preliminary data.</text>
</comment>
<dbReference type="InterPro" id="IPR038765">
    <property type="entry name" value="Papain-like_cys_pep_sf"/>
</dbReference>
<keyword evidence="5" id="KW-0812">Transmembrane</keyword>
<keyword evidence="5" id="KW-0472">Membrane</keyword>
<dbReference type="Proteomes" id="UP000248214">
    <property type="component" value="Unassembled WGS sequence"/>
</dbReference>
<accession>A0A323TFH9</accession>
<dbReference type="GO" id="GO:0008234">
    <property type="term" value="F:cysteine-type peptidase activity"/>
    <property type="evidence" value="ECO:0007669"/>
    <property type="project" value="UniProtKB-KW"/>
</dbReference>
<evidence type="ECO:0000259" key="6">
    <source>
        <dbReference type="PROSITE" id="PS51935"/>
    </source>
</evidence>
<feature type="domain" description="NlpC/P60" evidence="6">
    <location>
        <begin position="331"/>
        <end position="456"/>
    </location>
</feature>
<evidence type="ECO:0000256" key="1">
    <source>
        <dbReference type="ARBA" id="ARBA00007074"/>
    </source>
</evidence>
<keyword evidence="4" id="KW-0788">Thiol protease</keyword>
<dbReference type="PROSITE" id="PS51935">
    <property type="entry name" value="NLPC_P60"/>
    <property type="match status" value="3"/>
</dbReference>
<sequence>MSILKKRKGPFIVIILMTITITTFLLWWNTNGTLDESSSTSQTSSSEEDIEPKSQGILETNLDFTVEEFVEEAVSLEGADYQLGGKDPEDGFNSSGFVQYVYEEATGIRMPRIAGHQYEIGEEVGKSYLQEGDVVFFESDTIMSGIYIGDSQFMTATQSGGIETLHLENDDFWASNYIGAKRLTEDEMESLHPSTYKDHDHPVVRESMNYLGTPYEFGGNSLEAFDCSFFIQEAFREHQDVYLPRVTTDQFNLGEEINEENLQPGDVLYFSDVDVEVSDREEGEVTHAGIYVGNNFMIHASRTEEMTQISYLNDYWNDAFTGAKRFDEMSLNGEYPIVQEAAKHLNVPFESGGSNPEEGFNTSGFVTHVFEQNEGLQLTGTARELWNKGEPVDTSSLLPGDVLFFQGSNSLLPALYIGHDQFMMASASSGVTTRHLEYNLFDSEPYEASYEGARRY</sequence>
<evidence type="ECO:0000256" key="4">
    <source>
        <dbReference type="ARBA" id="ARBA00022807"/>
    </source>
</evidence>
<keyword evidence="2" id="KW-0645">Protease</keyword>
<dbReference type="OrthoDB" id="9813368at2"/>
<evidence type="ECO:0000256" key="2">
    <source>
        <dbReference type="ARBA" id="ARBA00022670"/>
    </source>
</evidence>
<feature type="domain" description="NlpC/P60" evidence="6">
    <location>
        <begin position="63"/>
        <end position="184"/>
    </location>
</feature>
<reference evidence="7 8" key="1">
    <citation type="submission" date="2017-10" db="EMBL/GenBank/DDBJ databases">
        <title>Bacillus sp. nov., a halophilic bacterium isolated from a Keqin Lake.</title>
        <authorList>
            <person name="Wang H."/>
        </authorList>
    </citation>
    <scope>NUCLEOTIDE SEQUENCE [LARGE SCALE GENOMIC DNA]</scope>
    <source>
        <strain evidence="7 8">KQ-12</strain>
    </source>
</reference>
<protein>
    <submittedName>
        <fullName evidence="7">Gamma-glutamyl hydrolase</fullName>
    </submittedName>
</protein>
<dbReference type="Gene3D" id="3.90.1720.10">
    <property type="entry name" value="endopeptidase domain like (from Nostoc punctiforme)"/>
    <property type="match status" value="3"/>
</dbReference>